<dbReference type="PROSITE" id="PS50237">
    <property type="entry name" value="HECT"/>
    <property type="match status" value="1"/>
</dbReference>
<dbReference type="InParanoid" id="K4CTR6"/>
<dbReference type="PaxDb" id="4081-Solyc09g059820.1.1"/>
<evidence type="ECO:0000256" key="6">
    <source>
        <dbReference type="PROSITE-ProRule" id="PRU00104"/>
    </source>
</evidence>
<accession>K4CTR6</accession>
<dbReference type="Proteomes" id="UP000004994">
    <property type="component" value="Chromosome 9"/>
</dbReference>
<dbReference type="Gene3D" id="3.90.1750.10">
    <property type="entry name" value="Hect, E3 ligase catalytic domains"/>
    <property type="match status" value="1"/>
</dbReference>
<evidence type="ECO:0000313" key="9">
    <source>
        <dbReference type="Proteomes" id="UP000004994"/>
    </source>
</evidence>
<dbReference type="PhylomeDB" id="K4CTR6"/>
<comment type="catalytic activity">
    <reaction evidence="1">
        <text>S-ubiquitinyl-[E2 ubiquitin-conjugating enzyme]-L-cysteine + [acceptor protein]-L-lysine = [E2 ubiquitin-conjugating enzyme]-L-cysteine + N(6)-ubiquitinyl-[acceptor protein]-L-lysine.</text>
        <dbReference type="EC" id="2.3.2.26"/>
    </reaction>
</comment>
<keyword evidence="5 6" id="KW-0833">Ubl conjugation pathway</keyword>
<evidence type="ECO:0000256" key="2">
    <source>
        <dbReference type="ARBA" id="ARBA00004906"/>
    </source>
</evidence>
<dbReference type="InterPro" id="IPR050409">
    <property type="entry name" value="E3_ubiq-protein_ligase"/>
</dbReference>
<sequence length="185" mass="21464">MIIDRSMLLVEDPAFLRGNLLMQFKNEEDAWPGVLREWFFLVDQVHLEYFTFCGRMIALALMIKIQIGVVFYHLFSSCNWLESLFHWRIFLDVDPTLYSSCKKILEMDPKTVDQDILSLTFVNDVEEMGSITTIELCPNGKDIFVNSKNRKQYVNLLIQHLFVMSIASQLARFSDGFSDVTTSSI</sequence>
<comment type="caution">
    <text evidence="6">Lacks conserved residue(s) required for the propagation of feature annotation.</text>
</comment>
<dbReference type="Gramene" id="Solyc09g059820.1.1">
    <property type="protein sequence ID" value="Solyc09g059820.1.1"/>
    <property type="gene ID" value="Solyc09g059820.1"/>
</dbReference>
<dbReference type="PANTHER" id="PTHR11254">
    <property type="entry name" value="HECT DOMAIN UBIQUITIN-PROTEIN LIGASE"/>
    <property type="match status" value="1"/>
</dbReference>
<feature type="domain" description="HECT" evidence="7">
    <location>
        <begin position="46"/>
        <end position="185"/>
    </location>
</feature>
<dbReference type="HOGENOM" id="CLU_1463678_0_0_1"/>
<protein>
    <recommendedName>
        <fullName evidence="3">HECT-type E3 ubiquitin transferase</fullName>
        <ecNumber evidence="3">2.3.2.26</ecNumber>
    </recommendedName>
</protein>
<name>K4CTR6_SOLLC</name>
<dbReference type="eggNOG" id="KOG0940">
    <property type="taxonomic scope" value="Eukaryota"/>
</dbReference>
<dbReference type="AlphaFoldDB" id="K4CTR6"/>
<keyword evidence="9" id="KW-1185">Reference proteome</keyword>
<dbReference type="SUPFAM" id="SSF56204">
    <property type="entry name" value="Hect, E3 ligase catalytic domain"/>
    <property type="match status" value="1"/>
</dbReference>
<dbReference type="InterPro" id="IPR000569">
    <property type="entry name" value="HECT_dom"/>
</dbReference>
<dbReference type="STRING" id="4081.K4CTR6"/>
<dbReference type="PANTHER" id="PTHR11254:SF430">
    <property type="entry name" value="E3 UBIQUITIN-PROTEIN LIGASE UPL5-LIKE"/>
    <property type="match status" value="1"/>
</dbReference>
<comment type="pathway">
    <text evidence="2">Protein modification; protein ubiquitination.</text>
</comment>
<dbReference type="InterPro" id="IPR035983">
    <property type="entry name" value="Hect_E3_ubiquitin_ligase"/>
</dbReference>
<dbReference type="OMA" id="FHWRIFL"/>
<dbReference type="Pfam" id="PF00632">
    <property type="entry name" value="HECT"/>
    <property type="match status" value="1"/>
</dbReference>
<reference evidence="8" key="1">
    <citation type="journal article" date="2012" name="Nature">
        <title>The tomato genome sequence provides insights into fleshy fruit evolution.</title>
        <authorList>
            <consortium name="Tomato Genome Consortium"/>
        </authorList>
    </citation>
    <scope>NUCLEOTIDE SEQUENCE [LARGE SCALE GENOMIC DNA]</scope>
    <source>
        <strain evidence="8">cv. Heinz 1706</strain>
    </source>
</reference>
<evidence type="ECO:0000259" key="7">
    <source>
        <dbReference type="PROSITE" id="PS50237"/>
    </source>
</evidence>
<dbReference type="EnsemblPlants" id="Solyc09g059820.1.1">
    <property type="protein sequence ID" value="Solyc09g059820.1.1"/>
    <property type="gene ID" value="Solyc09g059820.1"/>
</dbReference>
<evidence type="ECO:0000256" key="5">
    <source>
        <dbReference type="ARBA" id="ARBA00022786"/>
    </source>
</evidence>
<dbReference type="GO" id="GO:0061630">
    <property type="term" value="F:ubiquitin protein ligase activity"/>
    <property type="evidence" value="ECO:0007669"/>
    <property type="project" value="UniProtKB-EC"/>
</dbReference>
<evidence type="ECO:0000256" key="3">
    <source>
        <dbReference type="ARBA" id="ARBA00012485"/>
    </source>
</evidence>
<evidence type="ECO:0000256" key="4">
    <source>
        <dbReference type="ARBA" id="ARBA00022679"/>
    </source>
</evidence>
<reference evidence="8" key="2">
    <citation type="submission" date="2013-04" db="UniProtKB">
        <authorList>
            <consortium name="EnsemblPlants"/>
        </authorList>
    </citation>
    <scope>IDENTIFICATION</scope>
    <source>
        <strain evidence="8">cv. Heinz 1706</strain>
    </source>
</reference>
<dbReference type="EC" id="2.3.2.26" evidence="3"/>
<evidence type="ECO:0000256" key="1">
    <source>
        <dbReference type="ARBA" id="ARBA00000885"/>
    </source>
</evidence>
<evidence type="ECO:0000313" key="8">
    <source>
        <dbReference type="EnsemblPlants" id="Solyc09g059820.1.1"/>
    </source>
</evidence>
<proteinExistence type="predicted"/>
<organism evidence="8">
    <name type="scientific">Solanum lycopersicum</name>
    <name type="common">Tomato</name>
    <name type="synonym">Lycopersicon esculentum</name>
    <dbReference type="NCBI Taxonomy" id="4081"/>
    <lineage>
        <taxon>Eukaryota</taxon>
        <taxon>Viridiplantae</taxon>
        <taxon>Streptophyta</taxon>
        <taxon>Embryophyta</taxon>
        <taxon>Tracheophyta</taxon>
        <taxon>Spermatophyta</taxon>
        <taxon>Magnoliopsida</taxon>
        <taxon>eudicotyledons</taxon>
        <taxon>Gunneridae</taxon>
        <taxon>Pentapetalae</taxon>
        <taxon>asterids</taxon>
        <taxon>lamiids</taxon>
        <taxon>Solanales</taxon>
        <taxon>Solanaceae</taxon>
        <taxon>Solanoideae</taxon>
        <taxon>Solaneae</taxon>
        <taxon>Solanum</taxon>
        <taxon>Solanum subgen. Lycopersicon</taxon>
    </lineage>
</organism>
<keyword evidence="4" id="KW-0808">Transferase</keyword>
<dbReference type="Gene3D" id="3.30.2160.10">
    <property type="entry name" value="Hect, E3 ligase catalytic domain"/>
    <property type="match status" value="1"/>
</dbReference>